<dbReference type="GO" id="GO:0005385">
    <property type="term" value="F:zinc ion transmembrane transporter activity"/>
    <property type="evidence" value="ECO:0007669"/>
    <property type="project" value="TreeGrafter"/>
</dbReference>
<comment type="similarity">
    <text evidence="2">Belongs to the cation diffusion facilitator (CDF) transporter (TC 2.A.4) family. SLC30A subfamily.</text>
</comment>
<name>A0A1A9GQ60_9ACTN</name>
<evidence type="ECO:0000256" key="8">
    <source>
        <dbReference type="SAM" id="Phobius"/>
    </source>
</evidence>
<dbReference type="InterPro" id="IPR027470">
    <property type="entry name" value="Cation_efflux_CTD"/>
</dbReference>
<evidence type="ECO:0000313" key="11">
    <source>
        <dbReference type="EMBL" id="ANH40487.1"/>
    </source>
</evidence>
<feature type="domain" description="Cation efflux protein cytoplasmic" evidence="10">
    <location>
        <begin position="227"/>
        <end position="299"/>
    </location>
</feature>
<feature type="transmembrane region" description="Helical" evidence="8">
    <location>
        <begin position="131"/>
        <end position="151"/>
    </location>
</feature>
<dbReference type="NCBIfam" id="TIGR01297">
    <property type="entry name" value="CDF"/>
    <property type="match status" value="1"/>
</dbReference>
<protein>
    <submittedName>
        <fullName evidence="11">Cobalt-zinc-cadmium resistance protein CzcD</fullName>
    </submittedName>
</protein>
<dbReference type="GO" id="GO:0005886">
    <property type="term" value="C:plasma membrane"/>
    <property type="evidence" value="ECO:0007669"/>
    <property type="project" value="TreeGrafter"/>
</dbReference>
<dbReference type="PATRIC" id="fig|1300347.3.peg.4100"/>
<evidence type="ECO:0000259" key="9">
    <source>
        <dbReference type="Pfam" id="PF01545"/>
    </source>
</evidence>
<dbReference type="SUPFAM" id="SSF161111">
    <property type="entry name" value="Cation efflux protein transmembrane domain-like"/>
    <property type="match status" value="1"/>
</dbReference>
<feature type="transmembrane region" description="Helical" evidence="8">
    <location>
        <begin position="29"/>
        <end position="53"/>
    </location>
</feature>
<dbReference type="AlphaFoldDB" id="A0A1A9GQ60"/>
<evidence type="ECO:0000259" key="10">
    <source>
        <dbReference type="Pfam" id="PF16916"/>
    </source>
</evidence>
<reference evidence="11 12" key="1">
    <citation type="submission" date="2016-03" db="EMBL/GenBank/DDBJ databases">
        <title>Complete genome sequence of a soil Actinobacterium, Nocardioides dokdonensis FR1436.</title>
        <authorList>
            <person name="Kwon S.-K."/>
            <person name="Kim K."/>
            <person name="Kim J.F."/>
        </authorList>
    </citation>
    <scope>NUCLEOTIDE SEQUENCE [LARGE SCALE GENOMIC DNA]</scope>
    <source>
        <strain evidence="11 12">FR1436</strain>
    </source>
</reference>
<keyword evidence="3" id="KW-0813">Transport</keyword>
<dbReference type="SUPFAM" id="SSF160240">
    <property type="entry name" value="Cation efflux protein cytoplasmic domain-like"/>
    <property type="match status" value="1"/>
</dbReference>
<dbReference type="Pfam" id="PF16916">
    <property type="entry name" value="ZT_dimer"/>
    <property type="match status" value="1"/>
</dbReference>
<dbReference type="Proteomes" id="UP000077868">
    <property type="component" value="Chromosome"/>
</dbReference>
<feature type="transmembrane region" description="Helical" evidence="8">
    <location>
        <begin position="97"/>
        <end position="119"/>
    </location>
</feature>
<dbReference type="InterPro" id="IPR036837">
    <property type="entry name" value="Cation_efflux_CTD_sf"/>
</dbReference>
<organism evidence="11 12">
    <name type="scientific">Nocardioides dokdonensis FR1436</name>
    <dbReference type="NCBI Taxonomy" id="1300347"/>
    <lineage>
        <taxon>Bacteria</taxon>
        <taxon>Bacillati</taxon>
        <taxon>Actinomycetota</taxon>
        <taxon>Actinomycetes</taxon>
        <taxon>Propionibacteriales</taxon>
        <taxon>Nocardioidaceae</taxon>
        <taxon>Nocardioides</taxon>
    </lineage>
</organism>
<evidence type="ECO:0000256" key="4">
    <source>
        <dbReference type="ARBA" id="ARBA00022692"/>
    </source>
</evidence>
<sequence length="310" mass="31890">MGVGHGHGHGPQDGGQLTGHAGARYRWRLAVSFGLISMFFVVELVAGIISGSLALISDAGHMAADVVALGAALVATKIATRTDDTGRRTYGSYRAEVFASGLAVLLMLGVAAYVVIEAIGRMGTNPEVDTGAMLIVGLLGLLVNLAALVLLRAGAKDSLNVKGAYLEVVADTAGSIGVLAAAGLVAATGEGYWDTAVAFAIGAFVAVRAVMLGRQVLAVLGQHAPAGLDIDAVADSLASVPGVKDVHDLHAWTLTSGMNVATAHLVLHDNTQGQPALVAAQTILRNDYLIEHATLQVEEKRTANCDEVTW</sequence>
<evidence type="ECO:0000313" key="12">
    <source>
        <dbReference type="Proteomes" id="UP000077868"/>
    </source>
</evidence>
<feature type="domain" description="Cation efflux protein transmembrane" evidence="9">
    <location>
        <begin position="30"/>
        <end position="220"/>
    </location>
</feature>
<dbReference type="Pfam" id="PF01545">
    <property type="entry name" value="Cation_efflux"/>
    <property type="match status" value="1"/>
</dbReference>
<dbReference type="PANTHER" id="PTHR11562:SF17">
    <property type="entry name" value="RE54080P-RELATED"/>
    <property type="match status" value="1"/>
</dbReference>
<keyword evidence="4 8" id="KW-0812">Transmembrane</keyword>
<evidence type="ECO:0000256" key="6">
    <source>
        <dbReference type="ARBA" id="ARBA00023065"/>
    </source>
</evidence>
<evidence type="ECO:0000256" key="2">
    <source>
        <dbReference type="ARBA" id="ARBA00008873"/>
    </source>
</evidence>
<comment type="subcellular location">
    <subcellularLocation>
        <location evidence="1">Membrane</location>
        <topology evidence="1">Multi-pass membrane protein</topology>
    </subcellularLocation>
</comment>
<dbReference type="InterPro" id="IPR058533">
    <property type="entry name" value="Cation_efflux_TM"/>
</dbReference>
<dbReference type="RefSeq" id="WP_068113856.1">
    <property type="nucleotide sequence ID" value="NZ_CP015079.1"/>
</dbReference>
<dbReference type="Gene3D" id="1.20.1510.10">
    <property type="entry name" value="Cation efflux protein transmembrane domain"/>
    <property type="match status" value="1"/>
</dbReference>
<dbReference type="InterPro" id="IPR002524">
    <property type="entry name" value="Cation_efflux"/>
</dbReference>
<evidence type="ECO:0000256" key="5">
    <source>
        <dbReference type="ARBA" id="ARBA00022989"/>
    </source>
</evidence>
<dbReference type="EMBL" id="CP015079">
    <property type="protein sequence ID" value="ANH40487.1"/>
    <property type="molecule type" value="Genomic_DNA"/>
</dbReference>
<feature type="transmembrane region" description="Helical" evidence="8">
    <location>
        <begin position="59"/>
        <end position="76"/>
    </location>
</feature>
<dbReference type="InterPro" id="IPR027469">
    <property type="entry name" value="Cation_efflux_TMD_sf"/>
</dbReference>
<dbReference type="OrthoDB" id="9809646at2"/>
<evidence type="ECO:0000256" key="7">
    <source>
        <dbReference type="ARBA" id="ARBA00023136"/>
    </source>
</evidence>
<accession>A0A1A9GQ60</accession>
<proteinExistence type="inferred from homology"/>
<dbReference type="PANTHER" id="PTHR11562">
    <property type="entry name" value="CATION EFFLUX PROTEIN/ ZINC TRANSPORTER"/>
    <property type="match status" value="1"/>
</dbReference>
<evidence type="ECO:0000256" key="3">
    <source>
        <dbReference type="ARBA" id="ARBA00022448"/>
    </source>
</evidence>
<keyword evidence="6" id="KW-0406">Ion transport</keyword>
<evidence type="ECO:0000256" key="1">
    <source>
        <dbReference type="ARBA" id="ARBA00004141"/>
    </source>
</evidence>
<keyword evidence="12" id="KW-1185">Reference proteome</keyword>
<dbReference type="InterPro" id="IPR050681">
    <property type="entry name" value="CDF/SLC30A"/>
</dbReference>
<keyword evidence="7 8" id="KW-0472">Membrane</keyword>
<feature type="transmembrane region" description="Helical" evidence="8">
    <location>
        <begin position="163"/>
        <end position="186"/>
    </location>
</feature>
<dbReference type="KEGG" id="ndk:I601_4092"/>
<gene>
    <name evidence="11" type="primary">czcD_2</name>
    <name evidence="11" type="ORF">I601_4092</name>
</gene>
<dbReference type="STRING" id="1300347.I601_4092"/>
<keyword evidence="5 8" id="KW-1133">Transmembrane helix</keyword>
<feature type="transmembrane region" description="Helical" evidence="8">
    <location>
        <begin position="192"/>
        <end position="211"/>
    </location>
</feature>